<evidence type="ECO:0000313" key="3">
    <source>
        <dbReference type="Proteomes" id="UP001059607"/>
    </source>
</evidence>
<proteinExistence type="predicted"/>
<sequence length="141" mass="15939">MKRPSLFRLLAALLMLFASGAKAELVCDDFLVKLSDKPGFIEFQGCQQSIDRQGQPFSASYRVSGENASKAEKYLKQQFGQPALKRVCCIWESTAHFYRDKQTDIGYSITMGSGETLIRDRKSWPAIDYFYIGVDAYAEDP</sequence>
<evidence type="ECO:0000256" key="1">
    <source>
        <dbReference type="SAM" id="SignalP"/>
    </source>
</evidence>
<accession>A0ABY5E974</accession>
<organism evidence="2 3">
    <name type="scientific">Pseudomonas nunensis</name>
    <dbReference type="NCBI Taxonomy" id="2961896"/>
    <lineage>
        <taxon>Bacteria</taxon>
        <taxon>Pseudomonadati</taxon>
        <taxon>Pseudomonadota</taxon>
        <taxon>Gammaproteobacteria</taxon>
        <taxon>Pseudomonadales</taxon>
        <taxon>Pseudomonadaceae</taxon>
        <taxon>Pseudomonas</taxon>
    </lineage>
</organism>
<evidence type="ECO:0000313" key="2">
    <source>
        <dbReference type="EMBL" id="UTO11864.1"/>
    </source>
</evidence>
<dbReference type="InterPro" id="IPR032537">
    <property type="entry name" value="DUF4952"/>
</dbReference>
<keyword evidence="1" id="KW-0732">Signal</keyword>
<dbReference type="Proteomes" id="UP001059607">
    <property type="component" value="Chromosome"/>
</dbReference>
<feature type="signal peptide" evidence="1">
    <location>
        <begin position="1"/>
        <end position="23"/>
    </location>
</feature>
<dbReference type="Pfam" id="PF16310">
    <property type="entry name" value="DUF4952"/>
    <property type="match status" value="1"/>
</dbReference>
<dbReference type="RefSeq" id="WP_054615525.1">
    <property type="nucleotide sequence ID" value="NZ_CP101125.1"/>
</dbReference>
<dbReference type="EMBL" id="CP101125">
    <property type="protein sequence ID" value="UTO11864.1"/>
    <property type="molecule type" value="Genomic_DNA"/>
</dbReference>
<protein>
    <submittedName>
        <fullName evidence="2">DUF4952 domain-containing protein</fullName>
    </submittedName>
</protein>
<gene>
    <name evidence="2" type="ORF">NK667_16925</name>
</gene>
<keyword evidence="3" id="KW-1185">Reference proteome</keyword>
<name>A0ABY5E974_9PSED</name>
<reference evidence="2" key="1">
    <citation type="submission" date="2022-07" db="EMBL/GenBank/DDBJ databases">
        <title>Pseudomonas nunamit sp. nov. an antifungal species isolated from Greenland.</title>
        <authorList>
            <person name="Ntana F."/>
            <person name="Hennessy R.C."/>
            <person name="Zervas A."/>
            <person name="Stougaard P."/>
        </authorList>
    </citation>
    <scope>NUCLEOTIDE SEQUENCE</scope>
    <source>
        <strain evidence="2">In5</strain>
    </source>
</reference>
<feature type="chain" id="PRO_5047429723" evidence="1">
    <location>
        <begin position="24"/>
        <end position="141"/>
    </location>
</feature>